<proteinExistence type="predicted"/>
<organism evidence="1 2">
    <name type="scientific">Racocetra fulgida</name>
    <dbReference type="NCBI Taxonomy" id="60492"/>
    <lineage>
        <taxon>Eukaryota</taxon>
        <taxon>Fungi</taxon>
        <taxon>Fungi incertae sedis</taxon>
        <taxon>Mucoromycota</taxon>
        <taxon>Glomeromycotina</taxon>
        <taxon>Glomeromycetes</taxon>
        <taxon>Diversisporales</taxon>
        <taxon>Gigasporaceae</taxon>
        <taxon>Racocetra</taxon>
    </lineage>
</organism>
<dbReference type="EMBL" id="CAJVPZ010000642">
    <property type="protein sequence ID" value="CAG8471844.1"/>
    <property type="molecule type" value="Genomic_DNA"/>
</dbReference>
<reference evidence="1" key="1">
    <citation type="submission" date="2021-06" db="EMBL/GenBank/DDBJ databases">
        <authorList>
            <person name="Kallberg Y."/>
            <person name="Tangrot J."/>
            <person name="Rosling A."/>
        </authorList>
    </citation>
    <scope>NUCLEOTIDE SEQUENCE</scope>
    <source>
        <strain evidence="1">IN212</strain>
    </source>
</reference>
<dbReference type="Proteomes" id="UP000789396">
    <property type="component" value="Unassembled WGS sequence"/>
</dbReference>
<feature type="non-terminal residue" evidence="1">
    <location>
        <position position="1"/>
    </location>
</feature>
<sequence>MKFDHLNDYIKIGQSFVVAGFIKFESNVITLEATDIDYLTLFDTNYNISVNPSSTTSNSKLDISIIANKFKSANSSIPLKKCQRLVPTPTTNDESLTSVILFQELTPISTKVIANKKEKKNISDIALDTLGLSTYHAEENHIEEDKLKEQMKKNYMKI</sequence>
<comment type="caution">
    <text evidence="1">The sequence shown here is derived from an EMBL/GenBank/DDBJ whole genome shotgun (WGS) entry which is preliminary data.</text>
</comment>
<name>A0A9N8Z689_9GLOM</name>
<protein>
    <submittedName>
        <fullName evidence="1">5492_t:CDS:1</fullName>
    </submittedName>
</protein>
<keyword evidence="2" id="KW-1185">Reference proteome</keyword>
<dbReference type="OrthoDB" id="2484032at2759"/>
<accession>A0A9N8Z689</accession>
<gene>
    <name evidence="1" type="ORF">RFULGI_LOCUS1154</name>
</gene>
<evidence type="ECO:0000313" key="1">
    <source>
        <dbReference type="EMBL" id="CAG8471844.1"/>
    </source>
</evidence>
<evidence type="ECO:0000313" key="2">
    <source>
        <dbReference type="Proteomes" id="UP000789396"/>
    </source>
</evidence>
<dbReference type="AlphaFoldDB" id="A0A9N8Z689"/>